<comment type="caution">
    <text evidence="1">The sequence shown here is derived from an EMBL/GenBank/DDBJ whole genome shotgun (WGS) entry which is preliminary data.</text>
</comment>
<organism evidence="1 2">
    <name type="scientific">Candidatus Scatomorpha pullistercoris</name>
    <dbReference type="NCBI Taxonomy" id="2840929"/>
    <lineage>
        <taxon>Bacteria</taxon>
        <taxon>Bacillati</taxon>
        <taxon>Bacillota</taxon>
        <taxon>Clostridia</taxon>
        <taxon>Eubacteriales</taxon>
        <taxon>Candidatus Scatomorpha</taxon>
    </lineage>
</organism>
<proteinExistence type="predicted"/>
<reference evidence="1" key="2">
    <citation type="journal article" date="2021" name="PeerJ">
        <title>Extensive microbial diversity within the chicken gut microbiome revealed by metagenomics and culture.</title>
        <authorList>
            <person name="Gilroy R."/>
            <person name="Ravi A."/>
            <person name="Getino M."/>
            <person name="Pursley I."/>
            <person name="Horton D.L."/>
            <person name="Alikhan N.F."/>
            <person name="Baker D."/>
            <person name="Gharbi K."/>
            <person name="Hall N."/>
            <person name="Watson M."/>
            <person name="Adriaenssens E.M."/>
            <person name="Foster-Nyarko E."/>
            <person name="Jarju S."/>
            <person name="Secka A."/>
            <person name="Antonio M."/>
            <person name="Oren A."/>
            <person name="Chaudhuri R.R."/>
            <person name="La Ragione R."/>
            <person name="Hildebrand F."/>
            <person name="Pallen M.J."/>
        </authorList>
    </citation>
    <scope>NUCLEOTIDE SEQUENCE</scope>
    <source>
        <strain evidence="1">ChiHecec3B27-6122</strain>
    </source>
</reference>
<dbReference type="PANTHER" id="PTHR43293">
    <property type="entry name" value="ACETATE COA-TRANSFERASE YDIF"/>
    <property type="match status" value="1"/>
</dbReference>
<dbReference type="Pfam" id="PF01144">
    <property type="entry name" value="CoA_trans"/>
    <property type="match status" value="1"/>
</dbReference>
<dbReference type="Gene3D" id="3.40.1080.10">
    <property type="entry name" value="Glutaconate Coenzyme A-transferase"/>
    <property type="match status" value="2"/>
</dbReference>
<gene>
    <name evidence="1" type="ORF">IAD42_04560</name>
</gene>
<dbReference type="SUPFAM" id="SSF100950">
    <property type="entry name" value="NagB/RpiA/CoA transferase-like"/>
    <property type="match status" value="2"/>
</dbReference>
<reference evidence="1" key="1">
    <citation type="submission" date="2020-10" db="EMBL/GenBank/DDBJ databases">
        <authorList>
            <person name="Gilroy R."/>
        </authorList>
    </citation>
    <scope>NUCLEOTIDE SEQUENCE</scope>
    <source>
        <strain evidence="1">ChiHecec3B27-6122</strain>
    </source>
</reference>
<feature type="non-terminal residue" evidence="1">
    <location>
        <position position="366"/>
    </location>
</feature>
<accession>A0A9D1G5R8</accession>
<name>A0A9D1G5R8_9FIRM</name>
<dbReference type="AlphaFoldDB" id="A0A9D1G5R8"/>
<protein>
    <submittedName>
        <fullName evidence="1">3-oxoacid CoA-transferase</fullName>
    </submittedName>
</protein>
<dbReference type="GO" id="GO:0008410">
    <property type="term" value="F:CoA-transferase activity"/>
    <property type="evidence" value="ECO:0007669"/>
    <property type="project" value="InterPro"/>
</dbReference>
<evidence type="ECO:0000313" key="2">
    <source>
        <dbReference type="Proteomes" id="UP000886876"/>
    </source>
</evidence>
<dbReference type="InterPro" id="IPR037171">
    <property type="entry name" value="NagB/RpiA_transferase-like"/>
</dbReference>
<dbReference type="InterPro" id="IPR004165">
    <property type="entry name" value="CoA_trans_fam_I"/>
</dbReference>
<dbReference type="Proteomes" id="UP000886876">
    <property type="component" value="Unassembled WGS sequence"/>
</dbReference>
<dbReference type="SMART" id="SM00882">
    <property type="entry name" value="CoA_trans"/>
    <property type="match status" value="1"/>
</dbReference>
<dbReference type="EMBL" id="DVJS01000110">
    <property type="protein sequence ID" value="HIS97229.1"/>
    <property type="molecule type" value="Genomic_DNA"/>
</dbReference>
<evidence type="ECO:0000313" key="1">
    <source>
        <dbReference type="EMBL" id="HIS97229.1"/>
    </source>
</evidence>
<dbReference type="PANTHER" id="PTHR43293:SF1">
    <property type="entry name" value="ACETATE COA-TRANSFERASE YDIF"/>
    <property type="match status" value="1"/>
</dbReference>
<sequence>MPGFITAAEAAGLIEDGMNVGISGFGGWLGADLVFAAMRERFRTEGSPKGISVFSGILPGSLSADDCGMNILAAEGLIRSVTAAHLGMAPLFSRLVYNEGLDAFAIPLGVVGGLLRAAAGRKPGILTRVGLGTFCDPRLEGCAMNRSAAATGRSPAELVKVDGEEYLFYRAPKLDACILRASAVDTDGNVSTKYDALTAEQLEMALAVRANGGKVIVQADRLVEAGAFAPREVLIHRSMVDYIVLDSEGVCPPGYDCPEYRPELVEAGMAAAQAESADTLDYRKLCGRRGVLELRGGSVANLGIGVPDSVASAAALEGISDQLTLSLESGPLGGVPVGGVGFGAAVHPEAIMRPCDTFDYYDGGGL</sequence>